<organism evidence="2 3">
    <name type="scientific">Paraburkholderia bannensis</name>
    <dbReference type="NCBI Taxonomy" id="765414"/>
    <lineage>
        <taxon>Bacteria</taxon>
        <taxon>Pseudomonadati</taxon>
        <taxon>Pseudomonadota</taxon>
        <taxon>Betaproteobacteria</taxon>
        <taxon>Burkholderiales</taxon>
        <taxon>Burkholderiaceae</taxon>
        <taxon>Paraburkholderia</taxon>
    </lineage>
</organism>
<keyword evidence="3" id="KW-1185">Reference proteome</keyword>
<name>A0A7W9WU84_9BURK</name>
<feature type="transmembrane region" description="Helical" evidence="1">
    <location>
        <begin position="6"/>
        <end position="29"/>
    </location>
</feature>
<dbReference type="RefSeq" id="WP_183725070.1">
    <property type="nucleotide sequence ID" value="NZ_JACHBW010000009.1"/>
</dbReference>
<keyword evidence="1" id="KW-0812">Transmembrane</keyword>
<dbReference type="AlphaFoldDB" id="A0A7W9WU84"/>
<reference evidence="2 3" key="1">
    <citation type="submission" date="2020-08" db="EMBL/GenBank/DDBJ databases">
        <title>Above-ground endophytic microbial communities from plants in different locations in the United States.</title>
        <authorList>
            <person name="Frank C."/>
        </authorList>
    </citation>
    <scope>NUCLEOTIDE SEQUENCE [LARGE SCALE GENOMIC DNA]</scope>
    <source>
        <strain evidence="2 3">WP4_2_2</strain>
    </source>
</reference>
<dbReference type="Proteomes" id="UP000571554">
    <property type="component" value="Unassembled WGS sequence"/>
</dbReference>
<evidence type="ECO:0000256" key="1">
    <source>
        <dbReference type="SAM" id="Phobius"/>
    </source>
</evidence>
<protein>
    <submittedName>
        <fullName evidence="2">Uncharacterized protein</fullName>
    </submittedName>
</protein>
<gene>
    <name evidence="2" type="ORF">F4827_003413</name>
</gene>
<dbReference type="EMBL" id="JACHBW010000009">
    <property type="protein sequence ID" value="MBB6103558.1"/>
    <property type="molecule type" value="Genomic_DNA"/>
</dbReference>
<evidence type="ECO:0000313" key="3">
    <source>
        <dbReference type="Proteomes" id="UP000571554"/>
    </source>
</evidence>
<evidence type="ECO:0000313" key="2">
    <source>
        <dbReference type="EMBL" id="MBB6103558.1"/>
    </source>
</evidence>
<keyword evidence="1" id="KW-0472">Membrane</keyword>
<accession>A0A7W9WU84</accession>
<comment type="caution">
    <text evidence="2">The sequence shown here is derived from an EMBL/GenBank/DDBJ whole genome shotgun (WGS) entry which is preliminary data.</text>
</comment>
<keyword evidence="1" id="KW-1133">Transmembrane helix</keyword>
<proteinExistence type="predicted"/>
<sequence>MKNTALAASAFLAVDVFLVVYIAMLAYGFSIASGACKALQADSGAIPELAGLKTVCQQQTDPVSWLTQASGRLLHG</sequence>